<dbReference type="EMBL" id="JXXR01000008">
    <property type="protein sequence ID" value="KJY74866.1"/>
    <property type="molecule type" value="Genomic_DNA"/>
</dbReference>
<evidence type="ECO:0000256" key="1">
    <source>
        <dbReference type="ARBA" id="ARBA00023186"/>
    </source>
</evidence>
<gene>
    <name evidence="5" type="ORF">F0238_16405</name>
    <name evidence="4" type="ORF">TW71_07910</name>
</gene>
<dbReference type="EMBL" id="VTXP01000008">
    <property type="protein sequence ID" value="NOJ24315.1"/>
    <property type="molecule type" value="Genomic_DNA"/>
</dbReference>
<dbReference type="Gene3D" id="1.10.287.110">
    <property type="entry name" value="DnaJ domain"/>
    <property type="match status" value="1"/>
</dbReference>
<dbReference type="InterPro" id="IPR036869">
    <property type="entry name" value="J_dom_sf"/>
</dbReference>
<comment type="caution">
    <text evidence="4">The sequence shown here is derived from an EMBL/GenBank/DDBJ whole genome shotgun (WGS) entry which is preliminary data.</text>
</comment>
<name>A0A837GA55_9VIBR</name>
<dbReference type="InterPro" id="IPR001623">
    <property type="entry name" value="DnaJ_domain"/>
</dbReference>
<dbReference type="PROSITE" id="PS50076">
    <property type="entry name" value="DNAJ_2"/>
    <property type="match status" value="1"/>
</dbReference>
<feature type="domain" description="J" evidence="3">
    <location>
        <begin position="119"/>
        <end position="172"/>
    </location>
</feature>
<evidence type="ECO:0000256" key="2">
    <source>
        <dbReference type="SAM" id="Coils"/>
    </source>
</evidence>
<reference evidence="5 6" key="2">
    <citation type="submission" date="2019-09" db="EMBL/GenBank/DDBJ databases">
        <title>Draft genome sequencing and comparative genomics of hatchery-associated Vibrios.</title>
        <authorList>
            <person name="Kehlet-Delgado H."/>
            <person name="Mueller R.S."/>
        </authorList>
    </citation>
    <scope>NUCLEOTIDE SEQUENCE [LARGE SCALE GENOMIC DNA]</scope>
    <source>
        <strain evidence="5 6">09-121-3</strain>
    </source>
</reference>
<dbReference type="AlphaFoldDB" id="A0A837GA55"/>
<protein>
    <submittedName>
        <fullName evidence="5">J domain-containing protein</fullName>
    </submittedName>
</protein>
<keyword evidence="1" id="KW-0143">Chaperone</keyword>
<dbReference type="SMART" id="SM00271">
    <property type="entry name" value="DnaJ"/>
    <property type="match status" value="1"/>
</dbReference>
<reference evidence="4" key="1">
    <citation type="journal article" date="2015" name="BMC Genomics">
        <title>Genome mining reveals unlocked bioactive potential of marine Gram-negative bacteria.</title>
        <authorList>
            <person name="Machado H."/>
            <person name="Sonnenschein E.C."/>
            <person name="Melchiorsen J."/>
            <person name="Gram L."/>
        </authorList>
    </citation>
    <scope>NUCLEOTIDE SEQUENCE</scope>
    <source>
        <strain evidence="4">S2052</strain>
    </source>
</reference>
<sequence>MLDMFVTAHSEQRAVLYAGSETLSDKTARIMLRRLDTEYYTRSEHRRVKEVLTKLGYLVPEKSREADLLDKANETIRKANARIHELKQQRDKAERSASELKIQNQVLQGRLMSAACSLSDKDILGYESLPSGPELRKRYKNLAAIHHPDKGGSKTMMQRLNDSYEKLKAQVA</sequence>
<evidence type="ECO:0000313" key="5">
    <source>
        <dbReference type="EMBL" id="NOJ24315.1"/>
    </source>
</evidence>
<proteinExistence type="predicted"/>
<dbReference type="Proteomes" id="UP000576645">
    <property type="component" value="Unassembled WGS sequence"/>
</dbReference>
<dbReference type="OrthoDB" id="5906522at2"/>
<dbReference type="SUPFAM" id="SSF46565">
    <property type="entry name" value="Chaperone J-domain"/>
    <property type="match status" value="1"/>
</dbReference>
<evidence type="ECO:0000313" key="6">
    <source>
        <dbReference type="Proteomes" id="UP000576645"/>
    </source>
</evidence>
<dbReference type="RefSeq" id="WP_045985485.1">
    <property type="nucleotide sequence ID" value="NZ_CP063053.1"/>
</dbReference>
<accession>A0A837GA55</accession>
<keyword evidence="2" id="KW-0175">Coiled coil</keyword>
<organism evidence="4">
    <name type="scientific">Vibrio coralliilyticus</name>
    <dbReference type="NCBI Taxonomy" id="190893"/>
    <lineage>
        <taxon>Bacteria</taxon>
        <taxon>Pseudomonadati</taxon>
        <taxon>Pseudomonadota</taxon>
        <taxon>Gammaproteobacteria</taxon>
        <taxon>Vibrionales</taxon>
        <taxon>Vibrionaceae</taxon>
        <taxon>Vibrio</taxon>
    </lineage>
</organism>
<feature type="coiled-coil region" evidence="2">
    <location>
        <begin position="62"/>
        <end position="110"/>
    </location>
</feature>
<dbReference type="CDD" id="cd06257">
    <property type="entry name" value="DnaJ"/>
    <property type="match status" value="1"/>
</dbReference>
<evidence type="ECO:0000313" key="4">
    <source>
        <dbReference type="EMBL" id="KJY74866.1"/>
    </source>
</evidence>
<evidence type="ECO:0000259" key="3">
    <source>
        <dbReference type="PROSITE" id="PS50076"/>
    </source>
</evidence>